<organism evidence="7 8">
    <name type="scientific">Kingdonia uniflora</name>
    <dbReference type="NCBI Taxonomy" id="39325"/>
    <lineage>
        <taxon>Eukaryota</taxon>
        <taxon>Viridiplantae</taxon>
        <taxon>Streptophyta</taxon>
        <taxon>Embryophyta</taxon>
        <taxon>Tracheophyta</taxon>
        <taxon>Spermatophyta</taxon>
        <taxon>Magnoliopsida</taxon>
        <taxon>Ranunculales</taxon>
        <taxon>Circaeasteraceae</taxon>
        <taxon>Kingdonia</taxon>
    </lineage>
</organism>
<dbReference type="InterPro" id="IPR005380">
    <property type="entry name" value="XS_domain"/>
</dbReference>
<gene>
    <name evidence="7" type="ORF">GIB67_004732</name>
</gene>
<evidence type="ECO:0000256" key="2">
    <source>
        <dbReference type="ARBA" id="ARBA00023158"/>
    </source>
</evidence>
<evidence type="ECO:0000256" key="3">
    <source>
        <dbReference type="SAM" id="Coils"/>
    </source>
</evidence>
<dbReference type="InterPro" id="IPR003854">
    <property type="entry name" value="GASA"/>
</dbReference>
<proteinExistence type="predicted"/>
<dbReference type="InterPro" id="IPR038588">
    <property type="entry name" value="XS_domain_sf"/>
</dbReference>
<evidence type="ECO:0000313" key="8">
    <source>
        <dbReference type="Proteomes" id="UP000541444"/>
    </source>
</evidence>
<dbReference type="Pfam" id="PF02704">
    <property type="entry name" value="GASA"/>
    <property type="match status" value="1"/>
</dbReference>
<feature type="domain" description="XS" evidence="5">
    <location>
        <begin position="149"/>
        <end position="257"/>
    </location>
</feature>
<accession>A0A7J7P5T1</accession>
<keyword evidence="1 3" id="KW-0175">Coiled coil</keyword>
<evidence type="ECO:0000313" key="7">
    <source>
        <dbReference type="EMBL" id="KAF6174538.1"/>
    </source>
</evidence>
<keyword evidence="8" id="KW-1185">Reference proteome</keyword>
<protein>
    <submittedName>
        <fullName evidence="7">Uncharacterized protein</fullName>
    </submittedName>
</protein>
<evidence type="ECO:0000259" key="6">
    <source>
        <dbReference type="Pfam" id="PF03470"/>
    </source>
</evidence>
<dbReference type="OrthoDB" id="1892195at2759"/>
<dbReference type="InterPro" id="IPR005381">
    <property type="entry name" value="Znf-XS_domain"/>
</dbReference>
<feature type="compositionally biased region" description="Polar residues" evidence="4">
    <location>
        <begin position="367"/>
        <end position="383"/>
    </location>
</feature>
<feature type="domain" description="Zinc finger-XS" evidence="6">
    <location>
        <begin position="76"/>
        <end position="118"/>
    </location>
</feature>
<evidence type="ECO:0000256" key="1">
    <source>
        <dbReference type="ARBA" id="ARBA00023054"/>
    </source>
</evidence>
<feature type="region of interest" description="Disordered" evidence="4">
    <location>
        <begin position="664"/>
        <end position="690"/>
    </location>
</feature>
<feature type="coiled-coil region" evidence="3">
    <location>
        <begin position="290"/>
        <end position="317"/>
    </location>
</feature>
<dbReference type="InterPro" id="IPR045177">
    <property type="entry name" value="FDM1-5/IDN2"/>
</dbReference>
<comment type="caution">
    <text evidence="7">The sequence shown here is derived from an EMBL/GenBank/DDBJ whole genome shotgun (WGS) entry which is preliminary data.</text>
</comment>
<reference evidence="7 8" key="1">
    <citation type="journal article" date="2020" name="IScience">
        <title>Genome Sequencing of the Endangered Kingdonia uniflora (Circaeasteraceae, Ranunculales) Reveals Potential Mechanisms of Evolutionary Specialization.</title>
        <authorList>
            <person name="Sun Y."/>
            <person name="Deng T."/>
            <person name="Zhang A."/>
            <person name="Moore M.J."/>
            <person name="Landis J.B."/>
            <person name="Lin N."/>
            <person name="Zhang H."/>
            <person name="Zhang X."/>
            <person name="Huang J."/>
            <person name="Zhang X."/>
            <person name="Sun H."/>
            <person name="Wang H."/>
        </authorList>
    </citation>
    <scope>NUCLEOTIDE SEQUENCE [LARGE SCALE GENOMIC DNA]</scope>
    <source>
        <strain evidence="7">TB1705</strain>
        <tissue evidence="7">Leaf</tissue>
    </source>
</reference>
<keyword evidence="2" id="KW-0943">RNA-mediated gene silencing</keyword>
<dbReference type="AlphaFoldDB" id="A0A7J7P5T1"/>
<name>A0A7J7P5T1_9MAGN</name>
<dbReference type="GO" id="GO:0080188">
    <property type="term" value="P:gene silencing by siRNA-directed DNA methylation"/>
    <property type="evidence" value="ECO:0007669"/>
    <property type="project" value="InterPro"/>
</dbReference>
<evidence type="ECO:0000259" key="5">
    <source>
        <dbReference type="Pfam" id="PF03468"/>
    </source>
</evidence>
<dbReference type="Proteomes" id="UP000541444">
    <property type="component" value="Unassembled WGS sequence"/>
</dbReference>
<dbReference type="Pfam" id="PF03470">
    <property type="entry name" value="zf-XS"/>
    <property type="match status" value="1"/>
</dbReference>
<dbReference type="Gene3D" id="3.30.70.2890">
    <property type="entry name" value="XS domain"/>
    <property type="match status" value="2"/>
</dbReference>
<dbReference type="PANTHER" id="PTHR21596">
    <property type="entry name" value="RIBONUCLEASE P SUBUNIT P38"/>
    <property type="match status" value="1"/>
</dbReference>
<dbReference type="EMBL" id="JACGCM010000262">
    <property type="protein sequence ID" value="KAF6174538.1"/>
    <property type="molecule type" value="Genomic_DNA"/>
</dbReference>
<feature type="domain" description="XS" evidence="5">
    <location>
        <begin position="394"/>
        <end position="504"/>
    </location>
</feature>
<dbReference type="PANTHER" id="PTHR21596:SF65">
    <property type="entry name" value="PROTEIN INVOLVED IN DE NOVO 2-RELATED"/>
    <property type="match status" value="1"/>
</dbReference>
<evidence type="ECO:0000256" key="4">
    <source>
        <dbReference type="SAM" id="MobiDB-lite"/>
    </source>
</evidence>
<dbReference type="Pfam" id="PF03468">
    <property type="entry name" value="XS"/>
    <property type="match status" value="2"/>
</dbReference>
<feature type="region of interest" description="Disordered" evidence="4">
    <location>
        <begin position="366"/>
        <end position="386"/>
    </location>
</feature>
<feature type="coiled-coil region" evidence="3">
    <location>
        <begin position="543"/>
        <end position="577"/>
    </location>
</feature>
<sequence length="769" mass="86462">MDEDIMAVCKIVDLPTGSIDSCLIWSSLELSMGHSSEDEDDTDFSESELDEYEDKFYEEMKNGKHKVKISDEVFKCPFCIGKKKTYFIYKDILQHAYGVGKGSHSRGVRHQANHLALAKYLEKDLAPLGIHSLSMTGRETPAMRESEVLFVWPWVGIIVNVLTERAGDTYTELHKNKLLEYLAEKGFNPVKVHTLSSHKGYTGYAVVEFNKDWSGFYNAISMEKYFAADHRGKKDWHSKIDSGSRVYGWVARDDDYNFGDPVGNLLRIYGDLKTCAEIVAEEKLRTSKFVENLTNVIESKNELMKDVECKLDETKRSLKSLVDGNDGQHPAFKEDLHIYHSLYTELVAQISSLEISIDNISEENSDMNKSTFPPGCPQSQSLTGKAPSAKRDDEELFVWPWVGVIVNLPTEWVGDRHVGVNKKLKEQLTEKGFNPVKVHFFLSPEGNTANAIVEFNKDWSGFCNAMSTEKYFETDHRGKEQWRSKKDSGSCIYGWVARSSDYNSGDSIGDHLRKTCDLKTCADIVADEECKTRQLVTYLGNVIESKSKQLEEIESKLNEANLSFKRLMNQNNRLHQTLNEGKGNAFKGKYLKTDKEDDKIKLGYKSSWKHEHKGKAKGEGSSSKEFHCNHCMASGHISDYCWKLHPELRPKEVPIAKAPAPAPVPLKAPATAPPPTPVKAPPTPVKAPPSPVKAPPAPVILLPPVMVTECPRLCGGRCKLHSRPNHCMRVCNTCCQRCKCVPPGTFGNKDMCGKCYTEMKTHGDKPKCP</sequence>